<sequence length="359" mass="40961">MNNIKKIKSRYFYGISVKVFLLTKIAICIFLLLSLYPQLTTMNISGNKINVISIVAIISILFFSYYYNKILAKPLIEINEAVSKIVQLDFSVKCNISSNDELGELSNNLNLVSSKLNRTIMSLETEIEEKKELLKIHRDLTDNLAHEIKTPLGTVKAYAEAIEDDITPEKQSEYINTIIEETDKLNNLIVELLDLSSIETRAVEVNYQSFDIIRLIEEIAGRILIDSANKDFNVECDFEKEPIFITGDREKLAKAISNLILNAYKYVTDNGLIKLSVKQEKNKVKVSIFNTSEPIPEDKIQYIWQRFYRLDSSRNKKTGGNGIGLATASEIFKLHDFIYGVKNEGSGVVFYFEIYGKFK</sequence>
<organism evidence="18 19">
    <name type="scientific">Oceanirhabdus seepicola</name>
    <dbReference type="NCBI Taxonomy" id="2828781"/>
    <lineage>
        <taxon>Bacteria</taxon>
        <taxon>Bacillati</taxon>
        <taxon>Bacillota</taxon>
        <taxon>Clostridia</taxon>
        <taxon>Eubacteriales</taxon>
        <taxon>Clostridiaceae</taxon>
        <taxon>Oceanirhabdus</taxon>
    </lineage>
</organism>
<dbReference type="SMART" id="SM00304">
    <property type="entry name" value="HAMP"/>
    <property type="match status" value="1"/>
</dbReference>
<evidence type="ECO:0000313" key="19">
    <source>
        <dbReference type="Proteomes" id="UP001056429"/>
    </source>
</evidence>
<evidence type="ECO:0000259" key="16">
    <source>
        <dbReference type="PROSITE" id="PS50109"/>
    </source>
</evidence>
<evidence type="ECO:0000256" key="14">
    <source>
        <dbReference type="SAM" id="Coils"/>
    </source>
</evidence>
<keyword evidence="13 15" id="KW-0472">Membrane</keyword>
<evidence type="ECO:0000313" key="18">
    <source>
        <dbReference type="EMBL" id="MCM1989368.1"/>
    </source>
</evidence>
<evidence type="ECO:0000256" key="3">
    <source>
        <dbReference type="ARBA" id="ARBA00012438"/>
    </source>
</evidence>
<feature type="domain" description="Histidine kinase" evidence="16">
    <location>
        <begin position="143"/>
        <end position="358"/>
    </location>
</feature>
<dbReference type="RefSeq" id="WP_250858365.1">
    <property type="nucleotide sequence ID" value="NZ_JAGSOJ010000001.1"/>
</dbReference>
<accession>A0A9J6P1J6</accession>
<proteinExistence type="predicted"/>
<feature type="coiled-coil region" evidence="14">
    <location>
        <begin position="113"/>
        <end position="140"/>
    </location>
</feature>
<keyword evidence="5" id="KW-0597">Phosphoprotein</keyword>
<evidence type="ECO:0000256" key="15">
    <source>
        <dbReference type="SAM" id="Phobius"/>
    </source>
</evidence>
<keyword evidence="11 15" id="KW-1133">Transmembrane helix</keyword>
<keyword evidence="10" id="KW-0067">ATP-binding</keyword>
<dbReference type="InterPro" id="IPR003661">
    <property type="entry name" value="HisK_dim/P_dom"/>
</dbReference>
<dbReference type="Proteomes" id="UP001056429">
    <property type="component" value="Unassembled WGS sequence"/>
</dbReference>
<reference evidence="18" key="2">
    <citation type="submission" date="2021-04" db="EMBL/GenBank/DDBJ databases">
        <authorList>
            <person name="Dong X."/>
        </authorList>
    </citation>
    <scope>NUCLEOTIDE SEQUENCE</scope>
    <source>
        <strain evidence="18">ZWT</strain>
    </source>
</reference>
<dbReference type="SMART" id="SM00387">
    <property type="entry name" value="HATPase_c"/>
    <property type="match status" value="1"/>
</dbReference>
<dbReference type="Gene3D" id="1.10.287.130">
    <property type="match status" value="1"/>
</dbReference>
<keyword evidence="4" id="KW-1003">Cell membrane</keyword>
<dbReference type="PROSITE" id="PS50885">
    <property type="entry name" value="HAMP"/>
    <property type="match status" value="1"/>
</dbReference>
<evidence type="ECO:0000256" key="8">
    <source>
        <dbReference type="ARBA" id="ARBA00022741"/>
    </source>
</evidence>
<keyword evidence="6" id="KW-0808">Transferase</keyword>
<dbReference type="SUPFAM" id="SSF47384">
    <property type="entry name" value="Homodimeric domain of signal transducing histidine kinase"/>
    <property type="match status" value="1"/>
</dbReference>
<evidence type="ECO:0000256" key="9">
    <source>
        <dbReference type="ARBA" id="ARBA00022777"/>
    </source>
</evidence>
<dbReference type="Gene3D" id="6.10.340.10">
    <property type="match status" value="1"/>
</dbReference>
<dbReference type="SUPFAM" id="SSF158472">
    <property type="entry name" value="HAMP domain-like"/>
    <property type="match status" value="1"/>
</dbReference>
<dbReference type="CDD" id="cd06225">
    <property type="entry name" value="HAMP"/>
    <property type="match status" value="1"/>
</dbReference>
<keyword evidence="7 15" id="KW-0812">Transmembrane</keyword>
<dbReference type="InterPro" id="IPR050398">
    <property type="entry name" value="HssS/ArlS-like"/>
</dbReference>
<dbReference type="AlphaFoldDB" id="A0A9J6P1J6"/>
<evidence type="ECO:0000259" key="17">
    <source>
        <dbReference type="PROSITE" id="PS50885"/>
    </source>
</evidence>
<evidence type="ECO:0000256" key="4">
    <source>
        <dbReference type="ARBA" id="ARBA00022475"/>
    </source>
</evidence>
<keyword evidence="8" id="KW-0547">Nucleotide-binding</keyword>
<evidence type="ECO:0000256" key="5">
    <source>
        <dbReference type="ARBA" id="ARBA00022553"/>
    </source>
</evidence>
<keyword evidence="12" id="KW-0902">Two-component regulatory system</keyword>
<evidence type="ECO:0000256" key="12">
    <source>
        <dbReference type="ARBA" id="ARBA00023012"/>
    </source>
</evidence>
<keyword evidence="9 18" id="KW-0418">Kinase</keyword>
<dbReference type="PROSITE" id="PS50109">
    <property type="entry name" value="HIS_KIN"/>
    <property type="match status" value="1"/>
</dbReference>
<dbReference type="GO" id="GO:0005886">
    <property type="term" value="C:plasma membrane"/>
    <property type="evidence" value="ECO:0007669"/>
    <property type="project" value="UniProtKB-SubCell"/>
</dbReference>
<comment type="caution">
    <text evidence="18">The sequence shown here is derived from an EMBL/GenBank/DDBJ whole genome shotgun (WGS) entry which is preliminary data.</text>
</comment>
<dbReference type="PANTHER" id="PTHR45528:SF1">
    <property type="entry name" value="SENSOR HISTIDINE KINASE CPXA"/>
    <property type="match status" value="1"/>
</dbReference>
<dbReference type="EMBL" id="JAGSOJ010000001">
    <property type="protein sequence ID" value="MCM1989368.1"/>
    <property type="molecule type" value="Genomic_DNA"/>
</dbReference>
<dbReference type="SUPFAM" id="SSF55874">
    <property type="entry name" value="ATPase domain of HSP90 chaperone/DNA topoisomerase II/histidine kinase"/>
    <property type="match status" value="1"/>
</dbReference>
<name>A0A9J6P1J6_9CLOT</name>
<dbReference type="PANTHER" id="PTHR45528">
    <property type="entry name" value="SENSOR HISTIDINE KINASE CPXA"/>
    <property type="match status" value="1"/>
</dbReference>
<gene>
    <name evidence="18" type="ORF">KDK92_06420</name>
</gene>
<comment type="subcellular location">
    <subcellularLocation>
        <location evidence="2">Cell membrane</location>
        <topology evidence="2">Multi-pass membrane protein</topology>
    </subcellularLocation>
</comment>
<keyword evidence="19" id="KW-1185">Reference proteome</keyword>
<dbReference type="Pfam" id="PF00672">
    <property type="entry name" value="HAMP"/>
    <property type="match status" value="1"/>
</dbReference>
<evidence type="ECO:0000256" key="11">
    <source>
        <dbReference type="ARBA" id="ARBA00022989"/>
    </source>
</evidence>
<protein>
    <recommendedName>
        <fullName evidence="3">histidine kinase</fullName>
        <ecNumber evidence="3">2.7.13.3</ecNumber>
    </recommendedName>
</protein>
<dbReference type="Pfam" id="PF00512">
    <property type="entry name" value="HisKA"/>
    <property type="match status" value="1"/>
</dbReference>
<dbReference type="InterPro" id="IPR036097">
    <property type="entry name" value="HisK_dim/P_sf"/>
</dbReference>
<dbReference type="InterPro" id="IPR005467">
    <property type="entry name" value="His_kinase_dom"/>
</dbReference>
<feature type="transmembrane region" description="Helical" evidence="15">
    <location>
        <begin position="12"/>
        <end position="37"/>
    </location>
</feature>
<dbReference type="Gene3D" id="3.30.565.10">
    <property type="entry name" value="Histidine kinase-like ATPase, C-terminal domain"/>
    <property type="match status" value="1"/>
</dbReference>
<evidence type="ECO:0000256" key="13">
    <source>
        <dbReference type="ARBA" id="ARBA00023136"/>
    </source>
</evidence>
<evidence type="ECO:0000256" key="7">
    <source>
        <dbReference type="ARBA" id="ARBA00022692"/>
    </source>
</evidence>
<evidence type="ECO:0000256" key="6">
    <source>
        <dbReference type="ARBA" id="ARBA00022679"/>
    </source>
</evidence>
<feature type="domain" description="HAMP" evidence="17">
    <location>
        <begin position="69"/>
        <end position="121"/>
    </location>
</feature>
<dbReference type="Pfam" id="PF02518">
    <property type="entry name" value="HATPase_c"/>
    <property type="match status" value="1"/>
</dbReference>
<keyword evidence="14" id="KW-0175">Coiled coil</keyword>
<dbReference type="EC" id="2.7.13.3" evidence="3"/>
<dbReference type="InterPro" id="IPR003660">
    <property type="entry name" value="HAMP_dom"/>
</dbReference>
<dbReference type="SMART" id="SM00388">
    <property type="entry name" value="HisKA"/>
    <property type="match status" value="1"/>
</dbReference>
<feature type="transmembrane region" description="Helical" evidence="15">
    <location>
        <begin position="49"/>
        <end position="67"/>
    </location>
</feature>
<reference evidence="18" key="1">
    <citation type="journal article" date="2021" name="mSystems">
        <title>Bacteria and Archaea Synergistically Convert Glycine Betaine to Biogenic Methane in the Formosa Cold Seep of the South China Sea.</title>
        <authorList>
            <person name="Li L."/>
            <person name="Zhang W."/>
            <person name="Zhang S."/>
            <person name="Song L."/>
            <person name="Sun Q."/>
            <person name="Zhang H."/>
            <person name="Xiang H."/>
            <person name="Dong X."/>
        </authorList>
    </citation>
    <scope>NUCLEOTIDE SEQUENCE</scope>
    <source>
        <strain evidence="18">ZWT</strain>
    </source>
</reference>
<dbReference type="CDD" id="cd00082">
    <property type="entry name" value="HisKA"/>
    <property type="match status" value="1"/>
</dbReference>
<dbReference type="InterPro" id="IPR003594">
    <property type="entry name" value="HATPase_dom"/>
</dbReference>
<dbReference type="GO" id="GO:0005524">
    <property type="term" value="F:ATP binding"/>
    <property type="evidence" value="ECO:0007669"/>
    <property type="project" value="UniProtKB-KW"/>
</dbReference>
<evidence type="ECO:0000256" key="10">
    <source>
        <dbReference type="ARBA" id="ARBA00022840"/>
    </source>
</evidence>
<evidence type="ECO:0000256" key="1">
    <source>
        <dbReference type="ARBA" id="ARBA00000085"/>
    </source>
</evidence>
<evidence type="ECO:0000256" key="2">
    <source>
        <dbReference type="ARBA" id="ARBA00004651"/>
    </source>
</evidence>
<comment type="catalytic activity">
    <reaction evidence="1">
        <text>ATP + protein L-histidine = ADP + protein N-phospho-L-histidine.</text>
        <dbReference type="EC" id="2.7.13.3"/>
    </reaction>
</comment>
<dbReference type="InterPro" id="IPR036890">
    <property type="entry name" value="HATPase_C_sf"/>
</dbReference>
<dbReference type="GO" id="GO:0000155">
    <property type="term" value="F:phosphorelay sensor kinase activity"/>
    <property type="evidence" value="ECO:0007669"/>
    <property type="project" value="InterPro"/>
</dbReference>